<dbReference type="AlphaFoldDB" id="A0A7X6DSR2"/>
<evidence type="ECO:0000313" key="3">
    <source>
        <dbReference type="Proteomes" id="UP000534783"/>
    </source>
</evidence>
<sequence>MIAGVCLIALVAFAPAALADSPEMAAEEDSRLYTFLEIEQFEYRIGSEDTLSWEAQGWIGGDYNKVWLKTQGDHTIDKETKNAEVQLLYSRAIAALWDLQIGGRYDVKPDPSRGYAIFGIEGLAPYFFEIDAAVFVSNKGDASARIEAEYELLLTQRLIVRPSVELNFAAQEVKELDIGSGLSEVELGLRVRYEIVREAAPYIGVSWERKAGRTADFARRKGEDVGDLTFVTGVRFWF</sequence>
<keyword evidence="1" id="KW-0732">Signal</keyword>
<dbReference type="GO" id="GO:0005507">
    <property type="term" value="F:copper ion binding"/>
    <property type="evidence" value="ECO:0007669"/>
    <property type="project" value="InterPro"/>
</dbReference>
<name>A0A7X6DSR2_9BACT</name>
<evidence type="ECO:0000256" key="1">
    <source>
        <dbReference type="SAM" id="SignalP"/>
    </source>
</evidence>
<dbReference type="GO" id="GO:0006878">
    <property type="term" value="P:intracellular copper ion homeostasis"/>
    <property type="evidence" value="ECO:0007669"/>
    <property type="project" value="InterPro"/>
</dbReference>
<dbReference type="GO" id="GO:0009279">
    <property type="term" value="C:cell outer membrane"/>
    <property type="evidence" value="ECO:0007669"/>
    <property type="project" value="InterPro"/>
</dbReference>
<reference evidence="2 3" key="1">
    <citation type="journal article" date="2020" name="Nature">
        <title>Bacterial chemolithoautotrophy via manganese oxidation.</title>
        <authorList>
            <person name="Yu H."/>
            <person name="Leadbetter J.R."/>
        </authorList>
    </citation>
    <scope>NUCLEOTIDE SEQUENCE [LARGE SCALE GENOMIC DNA]</scope>
    <source>
        <strain evidence="2 3">Mn-1</strain>
    </source>
</reference>
<dbReference type="Pfam" id="PF05275">
    <property type="entry name" value="CopB"/>
    <property type="match status" value="1"/>
</dbReference>
<dbReference type="EMBL" id="VTOW01000003">
    <property type="protein sequence ID" value="NKE72660.1"/>
    <property type="molecule type" value="Genomic_DNA"/>
</dbReference>
<feature type="signal peptide" evidence="1">
    <location>
        <begin position="1"/>
        <end position="19"/>
    </location>
</feature>
<comment type="caution">
    <text evidence="2">The sequence shown here is derived from an EMBL/GenBank/DDBJ whole genome shotgun (WGS) entry which is preliminary data.</text>
</comment>
<dbReference type="InterPro" id="IPR007939">
    <property type="entry name" value="Cu-R_B_prcur"/>
</dbReference>
<organism evidence="2 3">
    <name type="scientific">Candidatus Manganitrophus noduliformans</name>
    <dbReference type="NCBI Taxonomy" id="2606439"/>
    <lineage>
        <taxon>Bacteria</taxon>
        <taxon>Pseudomonadati</taxon>
        <taxon>Nitrospirota</taxon>
        <taxon>Nitrospiria</taxon>
        <taxon>Candidatus Troglogloeales</taxon>
        <taxon>Candidatus Manganitrophaceae</taxon>
        <taxon>Candidatus Manganitrophus</taxon>
    </lineage>
</organism>
<dbReference type="Proteomes" id="UP000534783">
    <property type="component" value="Unassembled WGS sequence"/>
</dbReference>
<accession>A0A7X6DSR2</accession>
<protein>
    <submittedName>
        <fullName evidence="2">Copper resistance protein B</fullName>
    </submittedName>
</protein>
<feature type="chain" id="PRO_5030737754" evidence="1">
    <location>
        <begin position="20"/>
        <end position="238"/>
    </location>
</feature>
<keyword evidence="3" id="KW-1185">Reference proteome</keyword>
<proteinExistence type="predicted"/>
<gene>
    <name evidence="2" type="ORF">MNODULE_18065</name>
</gene>
<evidence type="ECO:0000313" key="2">
    <source>
        <dbReference type="EMBL" id="NKE72660.1"/>
    </source>
</evidence>